<name>A0A4U5MTR8_STECR</name>
<dbReference type="STRING" id="34508.A0A4U5MTR8"/>
<evidence type="ECO:0000313" key="3">
    <source>
        <dbReference type="Proteomes" id="UP000298663"/>
    </source>
</evidence>
<protein>
    <recommendedName>
        <fullName evidence="4">G-protein coupled receptors family 1 profile domain-containing protein</fullName>
    </recommendedName>
</protein>
<feature type="transmembrane region" description="Helical" evidence="1">
    <location>
        <begin position="87"/>
        <end position="109"/>
    </location>
</feature>
<dbReference type="AlphaFoldDB" id="A0A4U5MTR8"/>
<dbReference type="OrthoDB" id="5852530at2759"/>
<dbReference type="EMBL" id="AZBU02000006">
    <property type="protein sequence ID" value="TKR73169.1"/>
    <property type="molecule type" value="Genomic_DNA"/>
</dbReference>
<accession>A0A4U5MTR8</accession>
<evidence type="ECO:0000313" key="2">
    <source>
        <dbReference type="EMBL" id="TKR73169.1"/>
    </source>
</evidence>
<keyword evidence="1" id="KW-0812">Transmembrane</keyword>
<reference evidence="2 3" key="2">
    <citation type="journal article" date="2019" name="G3 (Bethesda)">
        <title>Hybrid Assembly of the Genome of the Entomopathogenic Nematode Steinernema carpocapsae Identifies the X-Chromosome.</title>
        <authorList>
            <person name="Serra L."/>
            <person name="Macchietto M."/>
            <person name="Macias-Munoz A."/>
            <person name="McGill C.J."/>
            <person name="Rodriguez I.M."/>
            <person name="Rodriguez B."/>
            <person name="Murad R."/>
            <person name="Mortazavi A."/>
        </authorList>
    </citation>
    <scope>NUCLEOTIDE SEQUENCE [LARGE SCALE GENOMIC DNA]</scope>
    <source>
        <strain evidence="2 3">ALL</strain>
    </source>
</reference>
<dbReference type="InterPro" id="IPR019425">
    <property type="entry name" value="7TM_GPCR_serpentine_rcpt_Srt"/>
</dbReference>
<sequence length="227" mass="25973">MSGMDLFLFNHDRFKALYNCSFKTDKEWSSYGVQNTFLSALFLLFGFVYIVSTHFNDCFQYELQTTYIPILIVMVRPKLFKNACFKIMFFLGIIDMLSTVANCLIPGYFGLIGAVGCSYINFLYVAGSYGLACWFGQCALCVTLGLNRLIDFVRPHWMPYLFDGPKTFFGFSYALAIPCLASSSALRLFSVLWEWLTFLTLIFLFPWKMCLLKGVDTCLRSTLSITL</sequence>
<keyword evidence="1" id="KW-1133">Transmembrane helix</keyword>
<keyword evidence="3" id="KW-1185">Reference proteome</keyword>
<feature type="transmembrane region" description="Helical" evidence="1">
    <location>
        <begin position="192"/>
        <end position="211"/>
    </location>
</feature>
<dbReference type="PANTHER" id="PTHR23021">
    <property type="entry name" value="SERPENTINE RECEPTOR, CLASS T"/>
    <property type="match status" value="1"/>
</dbReference>
<keyword evidence="1" id="KW-0472">Membrane</keyword>
<dbReference type="Pfam" id="PF10321">
    <property type="entry name" value="7TM_GPCR_Srt"/>
    <property type="match status" value="1"/>
</dbReference>
<proteinExistence type="predicted"/>
<feature type="transmembrane region" description="Helical" evidence="1">
    <location>
        <begin position="167"/>
        <end position="186"/>
    </location>
</feature>
<reference evidence="2 3" key="1">
    <citation type="journal article" date="2015" name="Genome Biol.">
        <title>Comparative genomics of Steinernema reveals deeply conserved gene regulatory networks.</title>
        <authorList>
            <person name="Dillman A.R."/>
            <person name="Macchietto M."/>
            <person name="Porter C.F."/>
            <person name="Rogers A."/>
            <person name="Williams B."/>
            <person name="Antoshechkin I."/>
            <person name="Lee M.M."/>
            <person name="Goodwin Z."/>
            <person name="Lu X."/>
            <person name="Lewis E.E."/>
            <person name="Goodrich-Blair H."/>
            <person name="Stock S.P."/>
            <person name="Adams B.J."/>
            <person name="Sternberg P.W."/>
            <person name="Mortazavi A."/>
        </authorList>
    </citation>
    <scope>NUCLEOTIDE SEQUENCE [LARGE SCALE GENOMIC DNA]</scope>
    <source>
        <strain evidence="2 3">ALL</strain>
    </source>
</reference>
<comment type="caution">
    <text evidence="2">The sequence shown here is derived from an EMBL/GenBank/DDBJ whole genome shotgun (WGS) entry which is preliminary data.</text>
</comment>
<evidence type="ECO:0008006" key="4">
    <source>
        <dbReference type="Google" id="ProtNLM"/>
    </source>
</evidence>
<dbReference type="Proteomes" id="UP000298663">
    <property type="component" value="Unassembled WGS sequence"/>
</dbReference>
<evidence type="ECO:0000256" key="1">
    <source>
        <dbReference type="SAM" id="Phobius"/>
    </source>
</evidence>
<feature type="transmembrane region" description="Helical" evidence="1">
    <location>
        <begin position="121"/>
        <end position="146"/>
    </location>
</feature>
<dbReference type="PANTHER" id="PTHR23021:SF11">
    <property type="entry name" value="SERPENTINE RECEPTOR, CLASS T"/>
    <property type="match status" value="1"/>
</dbReference>
<feature type="transmembrane region" description="Helical" evidence="1">
    <location>
        <begin position="31"/>
        <end position="51"/>
    </location>
</feature>
<gene>
    <name evidence="2" type="ORF">L596_020510</name>
</gene>
<organism evidence="2 3">
    <name type="scientific">Steinernema carpocapsae</name>
    <name type="common">Entomopathogenic nematode</name>
    <dbReference type="NCBI Taxonomy" id="34508"/>
    <lineage>
        <taxon>Eukaryota</taxon>
        <taxon>Metazoa</taxon>
        <taxon>Ecdysozoa</taxon>
        <taxon>Nematoda</taxon>
        <taxon>Chromadorea</taxon>
        <taxon>Rhabditida</taxon>
        <taxon>Tylenchina</taxon>
        <taxon>Panagrolaimomorpha</taxon>
        <taxon>Strongyloidoidea</taxon>
        <taxon>Steinernematidae</taxon>
        <taxon>Steinernema</taxon>
    </lineage>
</organism>